<evidence type="ECO:0000256" key="2">
    <source>
        <dbReference type="ARBA" id="ARBA00022475"/>
    </source>
</evidence>
<keyword evidence="10" id="KW-0902">Two-component regulatory system</keyword>
<evidence type="ECO:0000256" key="1">
    <source>
        <dbReference type="ARBA" id="ARBA00004651"/>
    </source>
</evidence>
<dbReference type="Gene3D" id="3.30.450.20">
    <property type="entry name" value="PAS domain"/>
    <property type="match status" value="3"/>
</dbReference>
<organism evidence="19 20">
    <name type="scientific">Rhodoferax ferrireducens</name>
    <dbReference type="NCBI Taxonomy" id="192843"/>
    <lineage>
        <taxon>Bacteria</taxon>
        <taxon>Pseudomonadati</taxon>
        <taxon>Pseudomonadota</taxon>
        <taxon>Betaproteobacteria</taxon>
        <taxon>Burkholderiales</taxon>
        <taxon>Comamonadaceae</taxon>
        <taxon>Rhodoferax</taxon>
    </lineage>
</organism>
<dbReference type="GO" id="GO:0000160">
    <property type="term" value="P:phosphorelay signal transduction system"/>
    <property type="evidence" value="ECO:0007669"/>
    <property type="project" value="UniProtKB-KW"/>
</dbReference>
<keyword evidence="8" id="KW-0067">ATP-binding</keyword>
<reference evidence="19 20" key="1">
    <citation type="submission" date="2017-01" db="EMBL/GenBank/DDBJ databases">
        <title>Novel large sulfur bacteria in the metagenomes of groundwater-fed chemosynthetic microbial mats in the Lake Huron basin.</title>
        <authorList>
            <person name="Sharrar A.M."/>
            <person name="Flood B.E."/>
            <person name="Bailey J.V."/>
            <person name="Jones D.S."/>
            <person name="Biddanda B."/>
            <person name="Ruberg S.A."/>
            <person name="Marcus D.N."/>
            <person name="Dick G.J."/>
        </authorList>
    </citation>
    <scope>NUCLEOTIDE SEQUENCE [LARGE SCALE GENOMIC DNA]</scope>
    <source>
        <strain evidence="19">A7</strain>
    </source>
</reference>
<dbReference type="InterPro" id="IPR000014">
    <property type="entry name" value="PAS"/>
</dbReference>
<keyword evidence="11 13" id="KW-0472">Membrane</keyword>
<feature type="domain" description="PAC" evidence="15">
    <location>
        <begin position="679"/>
        <end position="731"/>
    </location>
</feature>
<comment type="caution">
    <text evidence="19">The sequence shown here is derived from an EMBL/GenBank/DDBJ whole genome shotgun (WGS) entry which is preliminary data.</text>
</comment>
<dbReference type="SMART" id="SM00086">
    <property type="entry name" value="PAC"/>
    <property type="match status" value="1"/>
</dbReference>
<evidence type="ECO:0000259" key="16">
    <source>
        <dbReference type="PROSITE" id="PS50883"/>
    </source>
</evidence>
<dbReference type="InterPro" id="IPR001633">
    <property type="entry name" value="EAL_dom"/>
</dbReference>
<dbReference type="GO" id="GO:0071111">
    <property type="term" value="F:cyclic-guanylate-specific phosphodiesterase activity"/>
    <property type="evidence" value="ECO:0007669"/>
    <property type="project" value="UniProtKB-EC"/>
</dbReference>
<dbReference type="Pfam" id="PF00990">
    <property type="entry name" value="GGDEF"/>
    <property type="match status" value="1"/>
</dbReference>
<dbReference type="SMART" id="SM00091">
    <property type="entry name" value="PAS"/>
    <property type="match status" value="1"/>
</dbReference>
<dbReference type="NCBIfam" id="TIGR00254">
    <property type="entry name" value="GGDEF"/>
    <property type="match status" value="1"/>
</dbReference>
<dbReference type="InterPro" id="IPR001610">
    <property type="entry name" value="PAC"/>
</dbReference>
<dbReference type="EMBL" id="MTEI01000001">
    <property type="protein sequence ID" value="OQW89895.1"/>
    <property type="molecule type" value="Genomic_DNA"/>
</dbReference>
<dbReference type="InterPro" id="IPR000160">
    <property type="entry name" value="GGDEF_dom"/>
</dbReference>
<feature type="transmembrane region" description="Helical" evidence="13">
    <location>
        <begin position="26"/>
        <end position="48"/>
    </location>
</feature>
<keyword evidence="6" id="KW-0547">Nucleotide-binding</keyword>
<dbReference type="Gene3D" id="3.20.20.450">
    <property type="entry name" value="EAL domain"/>
    <property type="match status" value="1"/>
</dbReference>
<protein>
    <recommendedName>
        <fullName evidence="21">Diguanylate cyclase/phosphodiesterase with PAS/PAC sensor(S)</fullName>
    </recommendedName>
</protein>
<comment type="subcellular location">
    <subcellularLocation>
        <location evidence="1">Cell membrane</location>
        <topology evidence="1">Multi-pass membrane protein</topology>
    </subcellularLocation>
</comment>
<dbReference type="InterPro" id="IPR035919">
    <property type="entry name" value="EAL_sf"/>
</dbReference>
<dbReference type="CDD" id="cd00130">
    <property type="entry name" value="PAS"/>
    <property type="match status" value="1"/>
</dbReference>
<comment type="catalytic activity">
    <reaction evidence="12">
        <text>3',3'-c-di-GMP + H2O = 5'-phosphoguanylyl(3'-&gt;5')guanosine + H(+)</text>
        <dbReference type="Rhea" id="RHEA:24902"/>
        <dbReference type="ChEBI" id="CHEBI:15377"/>
        <dbReference type="ChEBI" id="CHEBI:15378"/>
        <dbReference type="ChEBI" id="CHEBI:58754"/>
        <dbReference type="ChEBI" id="CHEBI:58805"/>
        <dbReference type="EC" id="3.1.4.52"/>
    </reaction>
    <physiologicalReaction direction="left-to-right" evidence="12">
        <dbReference type="Rhea" id="RHEA:24903"/>
    </physiologicalReaction>
</comment>
<keyword evidence="2" id="KW-1003">Cell membrane</keyword>
<accession>A0A1W9KYX5</accession>
<evidence type="ECO:0000256" key="9">
    <source>
        <dbReference type="ARBA" id="ARBA00022989"/>
    </source>
</evidence>
<dbReference type="SMART" id="SM00267">
    <property type="entry name" value="GGDEF"/>
    <property type="match status" value="1"/>
</dbReference>
<dbReference type="Pfam" id="PF02743">
    <property type="entry name" value="dCache_1"/>
    <property type="match status" value="1"/>
</dbReference>
<dbReference type="GO" id="GO:0005886">
    <property type="term" value="C:plasma membrane"/>
    <property type="evidence" value="ECO:0007669"/>
    <property type="project" value="UniProtKB-SubCell"/>
</dbReference>
<feature type="domain" description="MHYT" evidence="18">
    <location>
        <begin position="22"/>
        <end position="216"/>
    </location>
</feature>
<dbReference type="SUPFAM" id="SSF55073">
    <property type="entry name" value="Nucleotide cyclase"/>
    <property type="match status" value="1"/>
</dbReference>
<feature type="transmembrane region" description="Helical" evidence="13">
    <location>
        <begin position="188"/>
        <end position="210"/>
    </location>
</feature>
<dbReference type="InterPro" id="IPR000700">
    <property type="entry name" value="PAS-assoc_C"/>
</dbReference>
<evidence type="ECO:0000313" key="20">
    <source>
        <dbReference type="Proteomes" id="UP000192505"/>
    </source>
</evidence>
<dbReference type="Gene3D" id="3.30.70.270">
    <property type="match status" value="1"/>
</dbReference>
<dbReference type="InterPro" id="IPR052155">
    <property type="entry name" value="Biofilm_reg_signaling"/>
</dbReference>
<evidence type="ECO:0000256" key="10">
    <source>
        <dbReference type="ARBA" id="ARBA00023012"/>
    </source>
</evidence>
<feature type="transmembrane region" description="Helical" evidence="13">
    <location>
        <begin position="60"/>
        <end position="85"/>
    </location>
</feature>
<evidence type="ECO:0000313" key="19">
    <source>
        <dbReference type="EMBL" id="OQW89895.1"/>
    </source>
</evidence>
<dbReference type="InterPro" id="IPR035965">
    <property type="entry name" value="PAS-like_dom_sf"/>
</dbReference>
<dbReference type="FunFam" id="3.30.70.270:FF:000001">
    <property type="entry name" value="Diguanylate cyclase domain protein"/>
    <property type="match status" value="1"/>
</dbReference>
<dbReference type="NCBIfam" id="TIGR00229">
    <property type="entry name" value="sensory_box"/>
    <property type="match status" value="1"/>
</dbReference>
<dbReference type="InterPro" id="IPR029151">
    <property type="entry name" value="Sensor-like_sf"/>
</dbReference>
<keyword evidence="9 13" id="KW-1133">Transmembrane helix</keyword>
<dbReference type="Pfam" id="PF13426">
    <property type="entry name" value="PAS_9"/>
    <property type="match status" value="1"/>
</dbReference>
<evidence type="ECO:0000256" key="4">
    <source>
        <dbReference type="ARBA" id="ARBA00022679"/>
    </source>
</evidence>
<dbReference type="InterPro" id="IPR043128">
    <property type="entry name" value="Rev_trsase/Diguanyl_cyclase"/>
</dbReference>
<evidence type="ECO:0000256" key="7">
    <source>
        <dbReference type="ARBA" id="ARBA00022777"/>
    </source>
</evidence>
<name>A0A1W9KYX5_9BURK</name>
<comment type="caution">
    <text evidence="13">Lacks conserved residue(s) required for the propagation of feature annotation.</text>
</comment>
<dbReference type="InterPro" id="IPR005330">
    <property type="entry name" value="MHYT_dom"/>
</dbReference>
<evidence type="ECO:0000259" key="15">
    <source>
        <dbReference type="PROSITE" id="PS50113"/>
    </source>
</evidence>
<dbReference type="InterPro" id="IPR029787">
    <property type="entry name" value="Nucleotide_cyclase"/>
</dbReference>
<evidence type="ECO:0000259" key="17">
    <source>
        <dbReference type="PROSITE" id="PS50887"/>
    </source>
</evidence>
<keyword evidence="5 13" id="KW-0812">Transmembrane</keyword>
<evidence type="ECO:0000256" key="11">
    <source>
        <dbReference type="ARBA" id="ARBA00023136"/>
    </source>
</evidence>
<gene>
    <name evidence="19" type="ORF">BWK72_01250</name>
</gene>
<dbReference type="InterPro" id="IPR033479">
    <property type="entry name" value="dCache_1"/>
</dbReference>
<evidence type="ECO:0000256" key="5">
    <source>
        <dbReference type="ARBA" id="ARBA00022692"/>
    </source>
</evidence>
<dbReference type="SMART" id="SM00052">
    <property type="entry name" value="EAL"/>
    <property type="match status" value="1"/>
</dbReference>
<dbReference type="AlphaFoldDB" id="A0A1W9KYX5"/>
<dbReference type="GO" id="GO:0005524">
    <property type="term" value="F:ATP binding"/>
    <property type="evidence" value="ECO:0007669"/>
    <property type="project" value="UniProtKB-KW"/>
</dbReference>
<dbReference type="SUPFAM" id="SSF55785">
    <property type="entry name" value="PYP-like sensor domain (PAS domain)"/>
    <property type="match status" value="1"/>
</dbReference>
<evidence type="ECO:0000256" key="8">
    <source>
        <dbReference type="ARBA" id="ARBA00022840"/>
    </source>
</evidence>
<feature type="transmembrane region" description="Helical" evidence="13">
    <location>
        <begin position="157"/>
        <end position="176"/>
    </location>
</feature>
<sequence length="1171" mass="129267">MPGPQPFFLMPPDSSLLFEGFYDPVLVGYSVVVAVFAAYAALLVSHHVAGTASQARRKAWVMAGGLCFGLGIWAMHFVGMLAFSLPCATRYDAWLTLLSTVPGIVASMLAIHTIGHPNLSRQQMLRASLLVGSGVGTMHYTGMEAMQINGMIAYDPALFALSLVVAVALAYLALWIKTWLEKSKYSTFWITLATALVLGMAVSGMHYTAMLSAYFVRDETNVVGVGIEPGFLAMIVLTVSGLIILATIVSTYLELPSMVSFKRSYKLVVLLVLGWIASAWVGADNYYSRLADDVFQQETRLAEQQINHVAKNLQHGLDVLQGITSVVAKDPLSVSTLRRMPLTALPSDMSHSERKALWTQDRALAQGNRALAAYASHLAADVIWLMNLSGDCIAASNSDQRDSFIGANYGGRDYFRQAMTGQKGRQYAMGSVSGKPGLYYSEPILDDGKLVGVVAVKRNLELLTDWFGLHHGFLVDAHGVVILAGEKEWDQRVLADARVMQMSTGSRLLQYKRDQFEVLPVTRWGDASPRQEAVLLGSSPVPRLLSSRALSGHNVTVYVARPLDQLTRFESDQRWLFFLLAASGSLLLIAASAIVLHLRDRKTIELESRLAATAFETRQGMVITDAARRILRVNRAFTEITGYSLQEALGQDPRMLQSGQHDESFFKAMWDTVARQGSWQGEIWSKRRNGQIYPEWLMITAVKDEQGAVTHYVGTMTDITERKQAENEINNLAFYDPLTSLPNRRLLLDRLKQAIASSARSARHGALLFIDLDNFKHLNDNRGHQIGDLLLQQVAQRLQSCVREGDTTARLGGDEFVVMLEDMSLHLEEAAEHARTVGEKILGSLNQPYLLGNYAHHSTPSIGITLFAQHQGSIDDLLKRADLAMYEAKASGRNTLRFYDPRMQALVTSRAALEDDLRSAIHQRQLVLYYQAQVNDSGALTGAEVLLRWPHPERGMVSPAEFIPLAEESGLILALGHWVTEAACRQLATWAQQPDMAHLNVSVNVSAHQFRQVDFVNEVLTLLAQTGANPQRLKLELTESLLVKDVEDIIVKMTALKARGVGFSLDDFGTGYSSLSYLKRLPLDQLKIDQSFVRNILTDSNDAAIAKMVVALSQSLGLSVIAEGVELAAQREFLSRLGCHDYQGYLFGRPMAVEAFEQSARKAWMSSATAV</sequence>
<dbReference type="SUPFAM" id="SSF103190">
    <property type="entry name" value="Sensory domain-like"/>
    <property type="match status" value="1"/>
</dbReference>
<dbReference type="FunFam" id="3.20.20.450:FF:000001">
    <property type="entry name" value="Cyclic di-GMP phosphodiesterase yahA"/>
    <property type="match status" value="1"/>
</dbReference>
<dbReference type="PROSITE" id="PS50887">
    <property type="entry name" value="GGDEF"/>
    <property type="match status" value="1"/>
</dbReference>
<dbReference type="CDD" id="cd01949">
    <property type="entry name" value="GGDEF"/>
    <property type="match status" value="1"/>
</dbReference>
<dbReference type="GO" id="GO:0016301">
    <property type="term" value="F:kinase activity"/>
    <property type="evidence" value="ECO:0007669"/>
    <property type="project" value="UniProtKB-KW"/>
</dbReference>
<keyword evidence="7" id="KW-0418">Kinase</keyword>
<dbReference type="PROSITE" id="PS50113">
    <property type="entry name" value="PAC"/>
    <property type="match status" value="1"/>
</dbReference>
<feature type="transmembrane region" description="Helical" evidence="13">
    <location>
        <begin position="230"/>
        <end position="253"/>
    </location>
</feature>
<keyword evidence="3" id="KW-0597">Phosphoprotein</keyword>
<dbReference type="GO" id="GO:0071732">
    <property type="term" value="P:cellular response to nitric oxide"/>
    <property type="evidence" value="ECO:0007669"/>
    <property type="project" value="UniProtKB-ARBA"/>
</dbReference>
<feature type="domain" description="EAL" evidence="16">
    <location>
        <begin position="910"/>
        <end position="1164"/>
    </location>
</feature>
<evidence type="ECO:0000256" key="13">
    <source>
        <dbReference type="PROSITE-ProRule" id="PRU00244"/>
    </source>
</evidence>
<feature type="domain" description="PAS" evidence="14">
    <location>
        <begin position="606"/>
        <end position="651"/>
    </location>
</feature>
<evidence type="ECO:0008006" key="21">
    <source>
        <dbReference type="Google" id="ProtNLM"/>
    </source>
</evidence>
<dbReference type="SUPFAM" id="SSF141868">
    <property type="entry name" value="EAL domain-like"/>
    <property type="match status" value="1"/>
</dbReference>
<dbReference type="PROSITE" id="PS50883">
    <property type="entry name" value="EAL"/>
    <property type="match status" value="1"/>
</dbReference>
<feature type="transmembrane region" description="Helical" evidence="13">
    <location>
        <begin position="575"/>
        <end position="598"/>
    </location>
</feature>
<dbReference type="Pfam" id="PF03707">
    <property type="entry name" value="MHYT"/>
    <property type="match status" value="2"/>
</dbReference>
<dbReference type="CDD" id="cd12914">
    <property type="entry name" value="PDC1_DGC_like"/>
    <property type="match status" value="1"/>
</dbReference>
<keyword evidence="4" id="KW-0808">Transferase</keyword>
<dbReference type="CDD" id="cd01948">
    <property type="entry name" value="EAL"/>
    <property type="match status" value="1"/>
</dbReference>
<dbReference type="Pfam" id="PF00563">
    <property type="entry name" value="EAL"/>
    <property type="match status" value="1"/>
</dbReference>
<evidence type="ECO:0000256" key="12">
    <source>
        <dbReference type="ARBA" id="ARBA00051114"/>
    </source>
</evidence>
<dbReference type="PANTHER" id="PTHR44757:SF2">
    <property type="entry name" value="BIOFILM ARCHITECTURE MAINTENANCE PROTEIN MBAA"/>
    <property type="match status" value="1"/>
</dbReference>
<proteinExistence type="predicted"/>
<evidence type="ECO:0000256" key="3">
    <source>
        <dbReference type="ARBA" id="ARBA00022553"/>
    </source>
</evidence>
<dbReference type="Proteomes" id="UP000192505">
    <property type="component" value="Unassembled WGS sequence"/>
</dbReference>
<dbReference type="PROSITE" id="PS50112">
    <property type="entry name" value="PAS"/>
    <property type="match status" value="1"/>
</dbReference>
<feature type="transmembrane region" description="Helical" evidence="13">
    <location>
        <begin position="124"/>
        <end position="142"/>
    </location>
</feature>
<dbReference type="PANTHER" id="PTHR44757">
    <property type="entry name" value="DIGUANYLATE CYCLASE DGCP"/>
    <property type="match status" value="1"/>
</dbReference>
<dbReference type="PROSITE" id="PS50924">
    <property type="entry name" value="MHYT"/>
    <property type="match status" value="1"/>
</dbReference>
<evidence type="ECO:0000259" key="18">
    <source>
        <dbReference type="PROSITE" id="PS50924"/>
    </source>
</evidence>
<feature type="transmembrane region" description="Helical" evidence="13">
    <location>
        <begin position="91"/>
        <end position="112"/>
    </location>
</feature>
<evidence type="ECO:0000256" key="6">
    <source>
        <dbReference type="ARBA" id="ARBA00022741"/>
    </source>
</evidence>
<feature type="domain" description="GGDEF" evidence="17">
    <location>
        <begin position="763"/>
        <end position="901"/>
    </location>
</feature>
<evidence type="ECO:0000259" key="14">
    <source>
        <dbReference type="PROSITE" id="PS50112"/>
    </source>
</evidence>